<feature type="compositionally biased region" description="Basic and acidic residues" evidence="1">
    <location>
        <begin position="170"/>
        <end position="181"/>
    </location>
</feature>
<evidence type="ECO:0000256" key="1">
    <source>
        <dbReference type="SAM" id="MobiDB-lite"/>
    </source>
</evidence>
<feature type="compositionally biased region" description="Polar residues" evidence="1">
    <location>
        <begin position="95"/>
        <end position="128"/>
    </location>
</feature>
<feature type="compositionally biased region" description="Polar residues" evidence="1">
    <location>
        <begin position="766"/>
        <end position="800"/>
    </location>
</feature>
<comment type="caution">
    <text evidence="2">The sequence shown here is derived from an EMBL/GenBank/DDBJ whole genome shotgun (WGS) entry which is preliminary data.</text>
</comment>
<feature type="region of interest" description="Disordered" evidence="1">
    <location>
        <begin position="739"/>
        <end position="800"/>
    </location>
</feature>
<dbReference type="AlphaFoldDB" id="A0AAI8YKU8"/>
<keyword evidence="3" id="KW-1185">Reference proteome</keyword>
<sequence>MASPGFNLSSVHNEDRRTTQGWTHIDRYKPDREKERDRDRDIQQDRSPIRRESREARDSRDSRDLKGNARDARDSNKYSARDPRLDTAAPRNLRVETNISGSPRGSTSLNNSPASSRNGLASARQTPIQPVFEKSFPASATPAASPAMDSFRKMDEISKERNLLQHRKGKQQDEGRLSSRHMNKLESKANDFPPYSEFGARFQKSDSELDKQISAVDQKYHQSVKEFISAVESQAAAALQKQVAPSKDDLVAALEKKFDEFTRQATQKQQQMEDTWNKTTQSNQEACSALETKLQSLTTEYGELGSKFETLQSEHASRSSENAALKEQINDLKLDLVLVIGKIATAESRIDSLPQSAVSDTDFTQTKSAVEHLTTIVSNQADASRMFKENLSELSVKGQALANDSNRIEVTVQNLKAKVDNVDWNTIDEVSDAWIDHDLRGKIFSHETSIKSIEATTQALRRDLQSLQPAQDPIVQPSQGSAPSNQDFEALIDQKVKAVEQFLRGQITKYGENMDDTIGQMIEDLEGRVSTIETARASTQGQPGALAQDPNIDARIANLEAQSRLNANALGPVSIHDIAERITVLEENKLGHRIDRIDLKMGEVIEHLRTWSRDITLLDSRVTEHAAALNGKTAAFESTFQAQVKVNLEELHARVETVEQGVRSLNFQWSNMTTKQMAETILVQLTPHALQTEARIHKVESQMQQVRTSFQQYEQGYADYIKNVKRVNDLLKAYYSAEKRTASPDQSVDEATKKRKLGLNGRHSPMPQQRNGSASHSVQRPSSPPQRNGSVSHSVQRPPS</sequence>
<accession>A0AAI8YKU8</accession>
<reference evidence="2" key="1">
    <citation type="submission" date="2023-10" db="EMBL/GenBank/DDBJ databases">
        <authorList>
            <person name="Hackl T."/>
        </authorList>
    </citation>
    <scope>NUCLEOTIDE SEQUENCE</scope>
</reference>
<feature type="compositionally biased region" description="Basic and acidic residues" evidence="1">
    <location>
        <begin position="12"/>
        <end position="85"/>
    </location>
</feature>
<proteinExistence type="predicted"/>
<organism evidence="2 3">
    <name type="scientific">Anthostomella pinea</name>
    <dbReference type="NCBI Taxonomy" id="933095"/>
    <lineage>
        <taxon>Eukaryota</taxon>
        <taxon>Fungi</taxon>
        <taxon>Dikarya</taxon>
        <taxon>Ascomycota</taxon>
        <taxon>Pezizomycotina</taxon>
        <taxon>Sordariomycetes</taxon>
        <taxon>Xylariomycetidae</taxon>
        <taxon>Xylariales</taxon>
        <taxon>Xylariaceae</taxon>
        <taxon>Anthostomella</taxon>
    </lineage>
</organism>
<feature type="region of interest" description="Disordered" evidence="1">
    <location>
        <begin position="1"/>
        <end position="130"/>
    </location>
</feature>
<dbReference type="EMBL" id="CAUWAG010000018">
    <property type="protein sequence ID" value="CAJ2510982.1"/>
    <property type="molecule type" value="Genomic_DNA"/>
</dbReference>
<name>A0AAI8YKU8_9PEZI</name>
<gene>
    <name evidence="2" type="ORF">KHLLAP_LOCUS11450</name>
</gene>
<dbReference type="Proteomes" id="UP001295740">
    <property type="component" value="Unassembled WGS sequence"/>
</dbReference>
<feature type="region of interest" description="Disordered" evidence="1">
    <location>
        <begin position="162"/>
        <end position="181"/>
    </location>
</feature>
<evidence type="ECO:0000313" key="3">
    <source>
        <dbReference type="Proteomes" id="UP001295740"/>
    </source>
</evidence>
<protein>
    <submittedName>
        <fullName evidence="2">Uu.00g066070.m01.CDS01</fullName>
    </submittedName>
</protein>
<feature type="compositionally biased region" description="Polar residues" evidence="1">
    <location>
        <begin position="1"/>
        <end position="11"/>
    </location>
</feature>
<evidence type="ECO:0000313" key="2">
    <source>
        <dbReference type="EMBL" id="CAJ2510982.1"/>
    </source>
</evidence>